<dbReference type="EMBL" id="JBHRXX010000001">
    <property type="protein sequence ID" value="MFC3682197.1"/>
    <property type="molecule type" value="Genomic_DNA"/>
</dbReference>
<evidence type="ECO:0000313" key="2">
    <source>
        <dbReference type="Proteomes" id="UP001595729"/>
    </source>
</evidence>
<dbReference type="NCBIfam" id="TIGR03292">
    <property type="entry name" value="PhnH_redo"/>
    <property type="match status" value="1"/>
</dbReference>
<organism evidence="1 2">
    <name type="scientific">Hydrogenophaga luteola</name>
    <dbReference type="NCBI Taxonomy" id="1591122"/>
    <lineage>
        <taxon>Bacteria</taxon>
        <taxon>Pseudomonadati</taxon>
        <taxon>Pseudomonadota</taxon>
        <taxon>Betaproteobacteria</taxon>
        <taxon>Burkholderiales</taxon>
        <taxon>Comamonadaceae</taxon>
        <taxon>Hydrogenophaga</taxon>
    </lineage>
</organism>
<gene>
    <name evidence="1" type="primary">phnH</name>
    <name evidence="1" type="ORF">ACFOPI_01255</name>
</gene>
<dbReference type="InterPro" id="IPR008772">
    <property type="entry name" value="Phosphonate_metab_PhnH"/>
</dbReference>
<dbReference type="Pfam" id="PF05845">
    <property type="entry name" value="PhnH"/>
    <property type="match status" value="1"/>
</dbReference>
<dbReference type="SUPFAM" id="SSF159709">
    <property type="entry name" value="PhnH-like"/>
    <property type="match status" value="1"/>
</dbReference>
<proteinExistence type="predicted"/>
<comment type="caution">
    <text evidence="1">The sequence shown here is derived from an EMBL/GenBank/DDBJ whole genome shotgun (WGS) entry which is preliminary data.</text>
</comment>
<dbReference type="InterPro" id="IPR038058">
    <property type="entry name" value="PhnH-like_sp"/>
</dbReference>
<name>A0ABV7VZU0_9BURK</name>
<sequence length="209" mass="21754">MKAEDLQQVRPGFHDAALGSQAVFRTALSALSHPGRVIEMPDVSALPRHGHGAAALLLQALVDNDCAVWLSPALAASDAAAWLRFHTGCRWADAPADARFLWVAEGDELPALAALDAGTDAYPDQSATCVIELQALGAAGADGVVLTGPGIATDQTLCATGLPGDFVAQWEANHRRFPRGVDVFLATPTHIAGMPRSTRACAAPSTVEV</sequence>
<keyword evidence="1" id="KW-0456">Lyase</keyword>
<dbReference type="Gene3D" id="3.40.50.11310">
    <property type="entry name" value="Bacterial phosphonate metabolism protein PhnH"/>
    <property type="match status" value="1"/>
</dbReference>
<evidence type="ECO:0000313" key="1">
    <source>
        <dbReference type="EMBL" id="MFC3682197.1"/>
    </source>
</evidence>
<reference evidence="2" key="1">
    <citation type="journal article" date="2019" name="Int. J. Syst. Evol. Microbiol.">
        <title>The Global Catalogue of Microorganisms (GCM) 10K type strain sequencing project: providing services to taxonomists for standard genome sequencing and annotation.</title>
        <authorList>
            <consortium name="The Broad Institute Genomics Platform"/>
            <consortium name="The Broad Institute Genome Sequencing Center for Infectious Disease"/>
            <person name="Wu L."/>
            <person name="Ma J."/>
        </authorList>
    </citation>
    <scope>NUCLEOTIDE SEQUENCE [LARGE SCALE GENOMIC DNA]</scope>
    <source>
        <strain evidence="2">KCTC 42501</strain>
    </source>
</reference>
<dbReference type="RefSeq" id="WP_382169949.1">
    <property type="nucleotide sequence ID" value="NZ_JBHRXX010000001.1"/>
</dbReference>
<dbReference type="PIRSF" id="PIRSF020680">
    <property type="entry name" value="PhnH"/>
    <property type="match status" value="1"/>
</dbReference>
<dbReference type="GO" id="GO:0016829">
    <property type="term" value="F:lyase activity"/>
    <property type="evidence" value="ECO:0007669"/>
    <property type="project" value="UniProtKB-KW"/>
</dbReference>
<protein>
    <submittedName>
        <fullName evidence="1">Phosphonate C-P lyase system protein PhnH</fullName>
    </submittedName>
</protein>
<dbReference type="Proteomes" id="UP001595729">
    <property type="component" value="Unassembled WGS sequence"/>
</dbReference>
<keyword evidence="2" id="KW-1185">Reference proteome</keyword>
<accession>A0ABV7VZU0</accession>